<reference evidence="7 8" key="1">
    <citation type="journal article" date="2019" name="Sci. Rep.">
        <title>Orb-weaving spider Araneus ventricosus genome elucidates the spidroin gene catalogue.</title>
        <authorList>
            <person name="Kono N."/>
            <person name="Nakamura H."/>
            <person name="Ohtoshi R."/>
            <person name="Moran D.A.P."/>
            <person name="Shinohara A."/>
            <person name="Yoshida Y."/>
            <person name="Fujiwara M."/>
            <person name="Mori M."/>
            <person name="Tomita M."/>
            <person name="Arakawa K."/>
        </authorList>
    </citation>
    <scope>NUCLEOTIDE SEQUENCE [LARGE SCALE GENOMIC DNA]</scope>
</reference>
<keyword evidence="8" id="KW-1185">Reference proteome</keyword>
<keyword evidence="4 6" id="KW-0663">Pyridoxal phosphate</keyword>
<dbReference type="Gene3D" id="3.90.1150.170">
    <property type="match status" value="2"/>
</dbReference>
<dbReference type="InterPro" id="IPR015424">
    <property type="entry name" value="PyrdxlP-dep_Trfase"/>
</dbReference>
<evidence type="ECO:0000313" key="8">
    <source>
        <dbReference type="Proteomes" id="UP000499080"/>
    </source>
</evidence>
<evidence type="ECO:0000256" key="5">
    <source>
        <dbReference type="ARBA" id="ARBA00023239"/>
    </source>
</evidence>
<evidence type="ECO:0000256" key="2">
    <source>
        <dbReference type="ARBA" id="ARBA00009533"/>
    </source>
</evidence>
<proteinExistence type="inferred from homology"/>
<comment type="cofactor">
    <cofactor evidence="1 6">
        <name>pyridoxal 5'-phosphate</name>
        <dbReference type="ChEBI" id="CHEBI:597326"/>
    </cofactor>
</comment>
<dbReference type="Proteomes" id="UP000499080">
    <property type="component" value="Unassembled WGS sequence"/>
</dbReference>
<dbReference type="InterPro" id="IPR002129">
    <property type="entry name" value="PyrdxlP-dep_de-COase"/>
</dbReference>
<evidence type="ECO:0000313" key="7">
    <source>
        <dbReference type="EMBL" id="GBM71543.1"/>
    </source>
</evidence>
<dbReference type="GO" id="GO:0019752">
    <property type="term" value="P:carboxylic acid metabolic process"/>
    <property type="evidence" value="ECO:0007669"/>
    <property type="project" value="InterPro"/>
</dbReference>
<dbReference type="GO" id="GO:0016831">
    <property type="term" value="F:carboxy-lyase activity"/>
    <property type="evidence" value="ECO:0007669"/>
    <property type="project" value="UniProtKB-KW"/>
</dbReference>
<dbReference type="GO" id="GO:0005737">
    <property type="term" value="C:cytoplasm"/>
    <property type="evidence" value="ECO:0007669"/>
    <property type="project" value="TreeGrafter"/>
</dbReference>
<evidence type="ECO:0000256" key="3">
    <source>
        <dbReference type="ARBA" id="ARBA00022793"/>
    </source>
</evidence>
<feature type="modified residue" description="N6-(pyridoxal phosphate)lysine" evidence="6">
    <location>
        <position position="506"/>
    </location>
</feature>
<dbReference type="OrthoDB" id="392571at2759"/>
<dbReference type="PANTHER" id="PTHR45677">
    <property type="entry name" value="GLUTAMATE DECARBOXYLASE-RELATED"/>
    <property type="match status" value="1"/>
</dbReference>
<comment type="similarity">
    <text evidence="2">Belongs to the group II decarboxylase family.</text>
</comment>
<dbReference type="Pfam" id="PF00282">
    <property type="entry name" value="Pyridoxal_deC"/>
    <property type="match status" value="1"/>
</dbReference>
<accession>A0A4Y2I1M7</accession>
<dbReference type="AlphaFoldDB" id="A0A4Y2I1M7"/>
<protein>
    <submittedName>
        <fullName evidence="7">Cysteine sulfinic acid decarboxylase</fullName>
    </submittedName>
</protein>
<evidence type="ECO:0000256" key="1">
    <source>
        <dbReference type="ARBA" id="ARBA00001933"/>
    </source>
</evidence>
<gene>
    <name evidence="7" type="primary">CSAD</name>
    <name evidence="7" type="ORF">AVEN_41668_1</name>
</gene>
<comment type="caution">
    <text evidence="7">The sequence shown here is derived from an EMBL/GenBank/DDBJ whole genome shotgun (WGS) entry which is preliminary data.</text>
</comment>
<evidence type="ECO:0000256" key="6">
    <source>
        <dbReference type="PIRSR" id="PIRSR602129-50"/>
    </source>
</evidence>
<dbReference type="InterPro" id="IPR015421">
    <property type="entry name" value="PyrdxlP-dep_Trfase_major"/>
</dbReference>
<dbReference type="PANTHER" id="PTHR45677:SF8">
    <property type="entry name" value="CYSTEINE SULFINIC ACID DECARBOXYLASE"/>
    <property type="match status" value="1"/>
</dbReference>
<sequence length="697" mass="78494">MEGLPLLRDVTRMILDSDIIEDPKIVTAKHKVTEFRHPKELEKIFDLRIEDEPSTHEQMTKLCQDVLKYSVKTSKSSQIRLGLPSTLVFSVSDRAVAAIASSVLHDVGLITSNNSDLVVDENKLRRKKVKVRKDLKFQALSEAQALPLKGLYFDGRKDSTLIEERVDTKRYTRKAKEEHLSLIEELGSRYITHLSPSFGTAKQISATIIGYFKGITRDLSQLLEIAYDSTSVNTGGKSDVIRCLELKLGKPLQWVVTYRRAAAGSVGDDAVILSPTLRVRPRWSSGHPMFVSRLYQGVDGYGLAGAWLTEALNTNQTTYEVAPVFVLLEKALLDEMIRMVGWEEGEGIFCPGGSMANMYGMSLGRYYFNPSVKTKGLRELPPLVCFISDEAHYSVKKGALFLGLGTESVICVPTDSQGRMIPEELEKAVIKAKSEGKVPFFVGATSGTTVLGAYDPLKPLSDICKRHNMWLHVDGAWGGATIFSRTHRKLLDGVDRVDSITIDLHKMSGVPFQCTVFLTRHKGILYKCNALHAEYLFQPDTYYDTHYDLGDESIQCSRKVDCLKLWITWKARGNLGLEKQVDTAFAMAKYLAEKVRTTEGFIPVLDEFECTNICFWYVPPSLRGKEKEPDFWEKIAKVAPAIKGLAVKDGTMMISYQPMKNRNWVNFFRVIVHCIPTLTEEYMDNIIYLVQKYGEKL</sequence>
<dbReference type="SUPFAM" id="SSF53383">
    <property type="entry name" value="PLP-dependent transferases"/>
    <property type="match status" value="1"/>
</dbReference>
<organism evidence="7 8">
    <name type="scientific">Araneus ventricosus</name>
    <name type="common">Orbweaver spider</name>
    <name type="synonym">Epeira ventricosa</name>
    <dbReference type="NCBI Taxonomy" id="182803"/>
    <lineage>
        <taxon>Eukaryota</taxon>
        <taxon>Metazoa</taxon>
        <taxon>Ecdysozoa</taxon>
        <taxon>Arthropoda</taxon>
        <taxon>Chelicerata</taxon>
        <taxon>Arachnida</taxon>
        <taxon>Araneae</taxon>
        <taxon>Araneomorphae</taxon>
        <taxon>Entelegynae</taxon>
        <taxon>Araneoidea</taxon>
        <taxon>Araneidae</taxon>
        <taxon>Araneus</taxon>
    </lineage>
</organism>
<name>A0A4Y2I1M7_ARAVE</name>
<dbReference type="Gene3D" id="3.40.640.10">
    <property type="entry name" value="Type I PLP-dependent aspartate aminotransferase-like (Major domain)"/>
    <property type="match status" value="1"/>
</dbReference>
<keyword evidence="3" id="KW-0210">Decarboxylase</keyword>
<dbReference type="GO" id="GO:0030170">
    <property type="term" value="F:pyridoxal phosphate binding"/>
    <property type="evidence" value="ECO:0007669"/>
    <property type="project" value="InterPro"/>
</dbReference>
<dbReference type="EMBL" id="BGPR01002319">
    <property type="protein sequence ID" value="GBM71543.1"/>
    <property type="molecule type" value="Genomic_DNA"/>
</dbReference>
<evidence type="ECO:0000256" key="4">
    <source>
        <dbReference type="ARBA" id="ARBA00022898"/>
    </source>
</evidence>
<keyword evidence="5" id="KW-0456">Lyase</keyword>